<reference evidence="2" key="1">
    <citation type="submission" date="2019-10" db="EMBL/GenBank/DDBJ databases">
        <title>Lactobacillus agilis SN811 Whole Genome Sequencing Project.</title>
        <authorList>
            <person name="Suzuki S."/>
            <person name="Endo A."/>
            <person name="Maeno S."/>
            <person name="Shiwa Y."/>
            <person name="Matsutani M."/>
            <person name="Kajikawa A."/>
        </authorList>
    </citation>
    <scope>NUCLEOTIDE SEQUENCE</scope>
    <source>
        <strain evidence="2">SN811</strain>
    </source>
</reference>
<feature type="domain" description="IstB-like ATP-binding" evidence="1">
    <location>
        <begin position="3"/>
        <end position="154"/>
    </location>
</feature>
<dbReference type="SUPFAM" id="SSF52540">
    <property type="entry name" value="P-loop containing nucleoside triphosphate hydrolases"/>
    <property type="match status" value="1"/>
</dbReference>
<comment type="caution">
    <text evidence="2">The sequence shown here is derived from an EMBL/GenBank/DDBJ whole genome shotgun (WGS) entry which is preliminary data.</text>
</comment>
<dbReference type="CDD" id="cd00009">
    <property type="entry name" value="AAA"/>
    <property type="match status" value="1"/>
</dbReference>
<accession>A0A6F9Y1W6</accession>
<dbReference type="AlphaFoldDB" id="A0A6F9Y1W6"/>
<dbReference type="PANTHER" id="PTHR30050:SF4">
    <property type="entry name" value="ATP-BINDING PROTEIN RV3427C IN INSERTION SEQUENCE-RELATED"/>
    <property type="match status" value="1"/>
</dbReference>
<dbReference type="Pfam" id="PF01695">
    <property type="entry name" value="IstB_IS21"/>
    <property type="match status" value="1"/>
</dbReference>
<dbReference type="InterPro" id="IPR002611">
    <property type="entry name" value="IstB_ATP-bd"/>
</dbReference>
<proteinExistence type="predicted"/>
<organism evidence="2">
    <name type="scientific">Ligilactobacillus agilis</name>
    <dbReference type="NCBI Taxonomy" id="1601"/>
    <lineage>
        <taxon>Bacteria</taxon>
        <taxon>Bacillati</taxon>
        <taxon>Bacillota</taxon>
        <taxon>Bacilli</taxon>
        <taxon>Lactobacillales</taxon>
        <taxon>Lactobacillaceae</taxon>
        <taxon>Ligilactobacillus</taxon>
    </lineage>
</organism>
<protein>
    <recommendedName>
        <fullName evidence="1">IstB-like ATP-binding domain-containing protein</fullName>
    </recommendedName>
</protein>
<dbReference type="Proteomes" id="UP000494160">
    <property type="component" value="Unassembled WGS sequence"/>
</dbReference>
<evidence type="ECO:0000313" key="2">
    <source>
        <dbReference type="EMBL" id="GET11554.1"/>
    </source>
</evidence>
<sequence length="162" mass="18361">MSFKTLNFLEKAENLIFIGSPDIGKTHLAISSGIVACEYGFRTIFITCHELLLRLRAAQRKGNLNVVMRRYSNYELLIIDEIGYLPMNEENANLLFQLINSRYERHSTIITTNVLLSGGGKILHNPAAAEEILDRLVHHAHIIKIPGKSYRLESIKKEQSKG</sequence>
<dbReference type="PANTHER" id="PTHR30050">
    <property type="entry name" value="CHROMOSOMAL REPLICATION INITIATOR PROTEIN DNAA"/>
    <property type="match status" value="1"/>
</dbReference>
<dbReference type="Gene3D" id="3.40.50.300">
    <property type="entry name" value="P-loop containing nucleotide triphosphate hydrolases"/>
    <property type="match status" value="1"/>
</dbReference>
<gene>
    <name evidence="2" type="ORF">SN811_00540</name>
</gene>
<dbReference type="GO" id="GO:0005524">
    <property type="term" value="F:ATP binding"/>
    <property type="evidence" value="ECO:0007669"/>
    <property type="project" value="InterPro"/>
</dbReference>
<name>A0A6F9Y1W6_9LACO</name>
<dbReference type="InterPro" id="IPR027417">
    <property type="entry name" value="P-loop_NTPase"/>
</dbReference>
<evidence type="ECO:0000259" key="1">
    <source>
        <dbReference type="Pfam" id="PF01695"/>
    </source>
</evidence>
<dbReference type="EMBL" id="BLAP01000003">
    <property type="protein sequence ID" value="GET11554.1"/>
    <property type="molecule type" value="Genomic_DNA"/>
</dbReference>
<dbReference type="GO" id="GO:0006260">
    <property type="term" value="P:DNA replication"/>
    <property type="evidence" value="ECO:0007669"/>
    <property type="project" value="TreeGrafter"/>
</dbReference>